<evidence type="ECO:0000313" key="7">
    <source>
        <dbReference type="EMBL" id="CCE65910.1"/>
    </source>
</evidence>
<dbReference type="EMBL" id="HE612869">
    <property type="protein sequence ID" value="CCE65910.1"/>
    <property type="molecule type" value="Genomic_DNA"/>
</dbReference>
<dbReference type="RefSeq" id="XP_003688344.1">
    <property type="nucleotide sequence ID" value="XM_003688296.1"/>
</dbReference>
<accession>G8C182</accession>
<dbReference type="GO" id="GO:0031145">
    <property type="term" value="P:anaphase-promoting complex-dependent catabolic process"/>
    <property type="evidence" value="ECO:0007669"/>
    <property type="project" value="EnsemblFungi"/>
</dbReference>
<evidence type="ECO:0000313" key="8">
    <source>
        <dbReference type="Proteomes" id="UP000005666"/>
    </source>
</evidence>
<evidence type="ECO:0000259" key="6">
    <source>
        <dbReference type="PROSITE" id="PS51284"/>
    </source>
</evidence>
<keyword evidence="2" id="KW-0132">Cell division</keyword>
<dbReference type="GeneID" id="11532070"/>
<dbReference type="GO" id="GO:0070979">
    <property type="term" value="P:protein K11-linked ubiquitination"/>
    <property type="evidence" value="ECO:0007669"/>
    <property type="project" value="TreeGrafter"/>
</dbReference>
<dbReference type="GO" id="GO:0005680">
    <property type="term" value="C:anaphase-promoting complex"/>
    <property type="evidence" value="ECO:0007669"/>
    <property type="project" value="EnsemblFungi"/>
</dbReference>
<dbReference type="PROSITE" id="PS51284">
    <property type="entry name" value="DOC"/>
    <property type="match status" value="1"/>
</dbReference>
<dbReference type="OrthoDB" id="24948at2759"/>
<dbReference type="SUPFAM" id="SSF49785">
    <property type="entry name" value="Galactose-binding domain-like"/>
    <property type="match status" value="1"/>
</dbReference>
<dbReference type="PANTHER" id="PTHR12936">
    <property type="entry name" value="ANAPHASE-PROMOTING COMPLEX 10"/>
    <property type="match status" value="1"/>
</dbReference>
<dbReference type="HOGENOM" id="CLU_039415_2_0_1"/>
<dbReference type="eggNOG" id="KOG3437">
    <property type="taxonomic scope" value="Eukaryota"/>
</dbReference>
<dbReference type="GO" id="GO:0006325">
    <property type="term" value="P:chromatin organization"/>
    <property type="evidence" value="ECO:0007669"/>
    <property type="project" value="EnsemblFungi"/>
</dbReference>
<evidence type="ECO:0000256" key="4">
    <source>
        <dbReference type="ARBA" id="ARBA00022786"/>
    </source>
</evidence>
<sequence>MINDNRSYSNGIPSQTINESYYDKLLEALAPASWLVPVKSHKESVLTIDDTVVDENTKSHYINGFHVDPDSLNSVKIDVLALRYMQGLQLLDATCGMIDVSKLAYWKPSSMKAGNPISNVIDDNFNTFWQSDGLQPHEVEVTFSRIMNVSMIAIFTSMIADESYTPSRIKIYAGTSPLDAVFYKKIEIVNMNGWFVLTFEDNRENDKLLKCGYIRFSFPVNHENGKDTHIRGMRIYAQSTQEPSATKDLRLEMSNNKKLFTEFSLR</sequence>
<dbReference type="GO" id="GO:0061630">
    <property type="term" value="F:ubiquitin protein ligase activity"/>
    <property type="evidence" value="ECO:0007669"/>
    <property type="project" value="EnsemblFungi"/>
</dbReference>
<dbReference type="GO" id="GO:0030234">
    <property type="term" value="F:enzyme regulator activity"/>
    <property type="evidence" value="ECO:0007669"/>
    <property type="project" value="EnsemblFungi"/>
</dbReference>
<dbReference type="AlphaFoldDB" id="G8C182"/>
<keyword evidence="3" id="KW-0498">Mitosis</keyword>
<dbReference type="InterPro" id="IPR004939">
    <property type="entry name" value="APC_su10/DOC_dom"/>
</dbReference>
<dbReference type="InterPro" id="IPR016901">
    <property type="entry name" value="APC10/Doc1"/>
</dbReference>
<dbReference type="Pfam" id="PF03256">
    <property type="entry name" value="ANAPC10"/>
    <property type="match status" value="1"/>
</dbReference>
<name>G8C182_TETPH</name>
<dbReference type="CDD" id="cd08366">
    <property type="entry name" value="APC10"/>
    <property type="match status" value="1"/>
</dbReference>
<dbReference type="OMA" id="WVALTFE"/>
<evidence type="ECO:0000256" key="5">
    <source>
        <dbReference type="ARBA" id="ARBA00023306"/>
    </source>
</evidence>
<dbReference type="PANTHER" id="PTHR12936:SF0">
    <property type="entry name" value="ANAPHASE-PROMOTING COMPLEX SUBUNIT 10"/>
    <property type="match status" value="1"/>
</dbReference>
<comment type="similarity">
    <text evidence="1">Belongs to the APC10 family.</text>
</comment>
<gene>
    <name evidence="7" type="primary">TPHA0N01290</name>
    <name evidence="7" type="ordered locus">TPHA_0N01290</name>
</gene>
<evidence type="ECO:0000256" key="2">
    <source>
        <dbReference type="ARBA" id="ARBA00022618"/>
    </source>
</evidence>
<dbReference type="Proteomes" id="UP000005666">
    <property type="component" value="Chromosome 14"/>
</dbReference>
<dbReference type="KEGG" id="tpf:TPHA_0N01290"/>
<keyword evidence="4" id="KW-0833">Ubl conjugation pathway</keyword>
<dbReference type="STRING" id="1071381.G8C182"/>
<reference evidence="7 8" key="1">
    <citation type="journal article" date="2011" name="Proc. Natl. Acad. Sci. U.S.A.">
        <title>Evolutionary erosion of yeast sex chromosomes by mating-type switching accidents.</title>
        <authorList>
            <person name="Gordon J.L."/>
            <person name="Armisen D."/>
            <person name="Proux-Wera E."/>
            <person name="Oheigeartaigh S.S."/>
            <person name="Byrne K.P."/>
            <person name="Wolfe K.H."/>
        </authorList>
    </citation>
    <scope>NUCLEOTIDE SEQUENCE [LARGE SCALE GENOMIC DNA]</scope>
    <source>
        <strain evidence="8">ATCC 24235 / CBS 4417 / NBRC 1672 / NRRL Y-8282 / UCD 70-5</strain>
    </source>
</reference>
<dbReference type="InterPro" id="IPR008979">
    <property type="entry name" value="Galactose-bd-like_sf"/>
</dbReference>
<dbReference type="Gene3D" id="2.60.120.260">
    <property type="entry name" value="Galactose-binding domain-like"/>
    <property type="match status" value="1"/>
</dbReference>
<keyword evidence="8" id="KW-1185">Reference proteome</keyword>
<evidence type="ECO:0000256" key="3">
    <source>
        <dbReference type="ARBA" id="ARBA00022776"/>
    </source>
</evidence>
<protein>
    <recommendedName>
        <fullName evidence="6">DOC domain-containing protein</fullName>
    </recommendedName>
</protein>
<keyword evidence="5" id="KW-0131">Cell cycle</keyword>
<dbReference type="SMART" id="SM01337">
    <property type="entry name" value="APC10"/>
    <property type="match status" value="1"/>
</dbReference>
<evidence type="ECO:0000256" key="1">
    <source>
        <dbReference type="ARBA" id="ARBA00006762"/>
    </source>
</evidence>
<dbReference type="GO" id="GO:0051301">
    <property type="term" value="P:cell division"/>
    <property type="evidence" value="ECO:0007669"/>
    <property type="project" value="UniProtKB-KW"/>
</dbReference>
<feature type="domain" description="DOC" evidence="6">
    <location>
        <begin position="76"/>
        <end position="262"/>
    </location>
</feature>
<organism evidence="7 8">
    <name type="scientific">Tetrapisispora phaffii (strain ATCC 24235 / CBS 4417 / NBRC 1672 / NRRL Y-8282 / UCD 70-5)</name>
    <name type="common">Yeast</name>
    <name type="synonym">Fabospora phaffii</name>
    <dbReference type="NCBI Taxonomy" id="1071381"/>
    <lineage>
        <taxon>Eukaryota</taxon>
        <taxon>Fungi</taxon>
        <taxon>Dikarya</taxon>
        <taxon>Ascomycota</taxon>
        <taxon>Saccharomycotina</taxon>
        <taxon>Saccharomycetes</taxon>
        <taxon>Saccharomycetales</taxon>
        <taxon>Saccharomycetaceae</taxon>
        <taxon>Tetrapisispora</taxon>
    </lineage>
</organism>
<proteinExistence type="inferred from homology"/>